<protein>
    <recommendedName>
        <fullName evidence="8">Outer membrane protein assembly factor BamA</fullName>
    </recommendedName>
</protein>
<dbReference type="Gene3D" id="2.40.160.50">
    <property type="entry name" value="membrane protein fhac: a member of the omp85/tpsb transporter family"/>
    <property type="match status" value="1"/>
</dbReference>
<dbReference type="InterPro" id="IPR000184">
    <property type="entry name" value="Bac_surfAg_D15"/>
</dbReference>
<dbReference type="InterPro" id="IPR039910">
    <property type="entry name" value="D15-like"/>
</dbReference>
<dbReference type="GO" id="GO:0071709">
    <property type="term" value="P:membrane assembly"/>
    <property type="evidence" value="ECO:0007669"/>
    <property type="project" value="InterPro"/>
</dbReference>
<dbReference type="PANTHER" id="PTHR12815">
    <property type="entry name" value="SORTING AND ASSEMBLY MACHINERY SAMM50 PROTEIN FAMILY MEMBER"/>
    <property type="match status" value="1"/>
</dbReference>
<dbReference type="InterPro" id="IPR010827">
    <property type="entry name" value="BamA/TamA_POTRA"/>
</dbReference>
<feature type="domain" description="POTRA" evidence="9">
    <location>
        <begin position="389"/>
        <end position="462"/>
    </location>
</feature>
<evidence type="ECO:0000313" key="11">
    <source>
        <dbReference type="Proteomes" id="UP000249169"/>
    </source>
</evidence>
<dbReference type="Proteomes" id="UP000249169">
    <property type="component" value="Unassembled WGS sequence"/>
</dbReference>
<dbReference type="InterPro" id="IPR023707">
    <property type="entry name" value="OM_assembly_BamA"/>
</dbReference>
<dbReference type="AlphaFoldDB" id="A0A328CCV6"/>
<keyword evidence="7" id="KW-0998">Cell outer membrane</keyword>
<evidence type="ECO:0000256" key="8">
    <source>
        <dbReference type="NCBIfam" id="TIGR03303"/>
    </source>
</evidence>
<sequence length="827" mass="91850">MVDGKLRAATLLGALVIALAAPGALYAQGMPRLERPDILEAAPAAPRQTAELPRGQAGAEGQEVVEVRTSGNRRVETATILDRAQVRAGMALSREQISKDIQRIFSLGYFDDVKVDATQGEEGLVVTFIVEEKPAIDEVRYRGNDAVNTDDIEEVVDLQRFSIVNFADVSRSAAAIQELYREKGHFLAEVDYEITSPPGREDLAIVTFEIREHAKVRVKRVTLLGNEAIDDAELKNIMATREGHWLSFLTRFGNFREQDFQEDLQRLMLYYYHQGYLAVKIGEPTIRLSADKRDLYLTVRIEEGPRHYVESVGVQGDLITDADTLTEMVGLDAGDVLAYGEMQMGMQRIKRLYEDAGYANARVVPLTPSSGEDASRVNLMLNITRGPMVSIGRIEVVGNVKTRDLVVRREMVLGEGDLYSATALEESRQRIERLGYFEQVTVTSQATSSPEVVDLRVEIKERPTGTFQVGAGLSSQESFIFQGQVSQENLFGRGQSLALSVQASGIRRLFNLRFSEPWLMGSRWQFAIDLYNFDYLYQDFSRVSTGGNLTFGYPLGELLGLDIGDSLTTALTYKLEDVEVAPGGYSGTNVQPASPLFTGGLTSSVRLAAYLDTRDNRIFPTRGMYHSAKVEIADGTLTASENEFVKYDVDARFYMPLFWNFVLRLNGNLGYVASTSAERPVPIFERYFAGGPDTIRGFDRYTLGPMRRVPSSSGDPSGALSEFHYGGNKRLVLTAEVEFPIFEAMRVNGVVFADVGNAFDDGTPFTLKLDLFSDESLEYADALRTSVGLGVRWFSPIGPLRFEWGVPLQPLSGERNVVFDFSIQNAF</sequence>
<evidence type="ECO:0000256" key="6">
    <source>
        <dbReference type="ARBA" id="ARBA00023136"/>
    </source>
</evidence>
<evidence type="ECO:0000259" key="9">
    <source>
        <dbReference type="PROSITE" id="PS51779"/>
    </source>
</evidence>
<keyword evidence="6" id="KW-0472">Membrane</keyword>
<evidence type="ECO:0000256" key="5">
    <source>
        <dbReference type="ARBA" id="ARBA00022737"/>
    </source>
</evidence>
<comment type="subcellular location">
    <subcellularLocation>
        <location evidence="1">Membrane</location>
    </subcellularLocation>
</comment>
<evidence type="ECO:0000313" key="10">
    <source>
        <dbReference type="EMBL" id="RAL23761.1"/>
    </source>
</evidence>
<dbReference type="InterPro" id="IPR034746">
    <property type="entry name" value="POTRA"/>
</dbReference>
<keyword evidence="5" id="KW-0677">Repeat</keyword>
<feature type="domain" description="POTRA" evidence="9">
    <location>
        <begin position="62"/>
        <end position="133"/>
    </location>
</feature>
<evidence type="ECO:0000256" key="4">
    <source>
        <dbReference type="ARBA" id="ARBA00022729"/>
    </source>
</evidence>
<organism evidence="10 11">
    <name type="scientific">Lujinxingia litoralis</name>
    <dbReference type="NCBI Taxonomy" id="2211119"/>
    <lineage>
        <taxon>Bacteria</taxon>
        <taxon>Deltaproteobacteria</taxon>
        <taxon>Bradymonadales</taxon>
        <taxon>Lujinxingiaceae</taxon>
        <taxon>Lujinxingia</taxon>
    </lineage>
</organism>
<dbReference type="PIRSF" id="PIRSF006076">
    <property type="entry name" value="OM_assembly_OMP85"/>
    <property type="match status" value="1"/>
</dbReference>
<name>A0A328CCV6_9DELT</name>
<evidence type="ECO:0000256" key="2">
    <source>
        <dbReference type="ARBA" id="ARBA00022452"/>
    </source>
</evidence>
<dbReference type="RefSeq" id="WP_111729019.1">
    <property type="nucleotide sequence ID" value="NZ_QHKO01000002.1"/>
</dbReference>
<dbReference type="PROSITE" id="PS51779">
    <property type="entry name" value="POTRA"/>
    <property type="match status" value="2"/>
</dbReference>
<keyword evidence="4" id="KW-0732">Signal</keyword>
<dbReference type="EMBL" id="QHKO01000002">
    <property type="protein sequence ID" value="RAL23761.1"/>
    <property type="molecule type" value="Genomic_DNA"/>
</dbReference>
<dbReference type="Gene3D" id="3.10.20.310">
    <property type="entry name" value="membrane protein fhac"/>
    <property type="match status" value="5"/>
</dbReference>
<dbReference type="Pfam" id="PF01103">
    <property type="entry name" value="Omp85"/>
    <property type="match status" value="1"/>
</dbReference>
<keyword evidence="3" id="KW-0812">Transmembrane</keyword>
<evidence type="ECO:0000256" key="1">
    <source>
        <dbReference type="ARBA" id="ARBA00004370"/>
    </source>
</evidence>
<reference evidence="10 11" key="1">
    <citation type="submission" date="2018-05" db="EMBL/GenBank/DDBJ databases">
        <title>Lujinxingia marina gen. nov. sp. nov., a new facultative anaerobic member of the class Deltaproteobacteria, and proposal of Lujinxingaceae fam. nov.</title>
        <authorList>
            <person name="Li C.-M."/>
        </authorList>
    </citation>
    <scope>NUCLEOTIDE SEQUENCE [LARGE SCALE GENOMIC DNA]</scope>
    <source>
        <strain evidence="10 11">B210</strain>
    </source>
</reference>
<gene>
    <name evidence="10" type="primary">bamA</name>
    <name evidence="10" type="ORF">DL240_06295</name>
</gene>
<evidence type="ECO:0000256" key="7">
    <source>
        <dbReference type="ARBA" id="ARBA00023237"/>
    </source>
</evidence>
<dbReference type="OrthoDB" id="9803054at2"/>
<dbReference type="Pfam" id="PF07244">
    <property type="entry name" value="POTRA"/>
    <property type="match status" value="5"/>
</dbReference>
<dbReference type="GO" id="GO:0009279">
    <property type="term" value="C:cell outer membrane"/>
    <property type="evidence" value="ECO:0007669"/>
    <property type="project" value="UniProtKB-UniRule"/>
</dbReference>
<keyword evidence="11" id="KW-1185">Reference proteome</keyword>
<comment type="caution">
    <text evidence="10">The sequence shown here is derived from an EMBL/GenBank/DDBJ whole genome shotgun (WGS) entry which is preliminary data.</text>
</comment>
<dbReference type="NCBIfam" id="TIGR03303">
    <property type="entry name" value="OM_YaeT"/>
    <property type="match status" value="1"/>
</dbReference>
<keyword evidence="2" id="KW-1134">Transmembrane beta strand</keyword>
<dbReference type="PANTHER" id="PTHR12815:SF23">
    <property type="entry name" value="OUTER MEMBRANE PROTEIN ASSEMBLY FACTOR BAMA"/>
    <property type="match status" value="1"/>
</dbReference>
<accession>A0A328CCV6</accession>
<proteinExistence type="predicted"/>
<evidence type="ECO:0000256" key="3">
    <source>
        <dbReference type="ARBA" id="ARBA00022692"/>
    </source>
</evidence>